<dbReference type="PANTHER" id="PTHR10629:SF52">
    <property type="entry name" value="DNA (CYTOSINE-5)-METHYLTRANSFERASE 1"/>
    <property type="match status" value="1"/>
</dbReference>
<dbReference type="AlphaFoldDB" id="A0A6I2GLQ3"/>
<dbReference type="Gene3D" id="3.90.120.10">
    <property type="entry name" value="DNA Methylase, subunit A, domain 2"/>
    <property type="match status" value="1"/>
</dbReference>
<accession>A0A6I2GLQ3</accession>
<dbReference type="EC" id="2.1.1.37" evidence="7"/>
<evidence type="ECO:0000313" key="9">
    <source>
        <dbReference type="Proteomes" id="UP000430975"/>
    </source>
</evidence>
<dbReference type="EMBL" id="WJQS01000021">
    <property type="protein sequence ID" value="MRI86521.1"/>
    <property type="molecule type" value="Genomic_DNA"/>
</dbReference>
<dbReference type="Gene3D" id="3.40.50.150">
    <property type="entry name" value="Vaccinia Virus protein VP39"/>
    <property type="match status" value="1"/>
</dbReference>
<evidence type="ECO:0000256" key="7">
    <source>
        <dbReference type="RuleBase" id="RU000417"/>
    </source>
</evidence>
<dbReference type="RefSeq" id="WP_153864165.1">
    <property type="nucleotide sequence ID" value="NZ_WJQS01000021.1"/>
</dbReference>
<sequence length="414" mass="47588">MKKNNVIDLFSGAGGLLEGFMQTELYNPIASVEWEKAPIETLKHRLKNHYGIQHADESSIWFDMQRIDELFEGFKDDEIFGSSKGLDYYAKGKTDIIIGGPPCQAYSQAGRTKDKYGMKKDYRNYLFEYYLKAVSRYQPELFVFENVPGMLSAMPDGTPIVELIKNDIESIGYEIVDNIKTHALIDMSEYYVPQNRKRVILVGLRRDNRTYEECQQILVNFYDNILPKFKGEKVLTVQDAIGDLEKSYPLNEIKVLKDVGKQSHSLANKKLIPLGHVTRYQNERDIKIFGILAEDIESGRNELQNAEKLNEIYNQATGGNSKVHKYHVLRKNQPSTTITAHLHKDGLRFIHPDPKQKRTITVREAARLQSFPDDFEFISTRGNNYKMIGNAVPPEFARRLALAINELLIELKKM</sequence>
<dbReference type="InterPro" id="IPR018117">
    <property type="entry name" value="C5_DNA_meth_AS"/>
</dbReference>
<dbReference type="InterPro" id="IPR029063">
    <property type="entry name" value="SAM-dependent_MTases_sf"/>
</dbReference>
<keyword evidence="1 5" id="KW-0489">Methyltransferase</keyword>
<keyword evidence="3 5" id="KW-0949">S-adenosyl-L-methionine</keyword>
<gene>
    <name evidence="8" type="primary">dcm</name>
    <name evidence="8" type="ORF">GIY09_11765</name>
</gene>
<name>A0A6I2GLQ3_9LACT</name>
<keyword evidence="2 5" id="KW-0808">Transferase</keyword>
<dbReference type="PROSITE" id="PS51679">
    <property type="entry name" value="SAM_MT_C5"/>
    <property type="match status" value="1"/>
</dbReference>
<evidence type="ECO:0000256" key="1">
    <source>
        <dbReference type="ARBA" id="ARBA00022603"/>
    </source>
</evidence>
<feature type="active site" evidence="5">
    <location>
        <position position="103"/>
    </location>
</feature>
<dbReference type="GO" id="GO:0044027">
    <property type="term" value="P:negative regulation of gene expression via chromosomal CpG island methylation"/>
    <property type="evidence" value="ECO:0007669"/>
    <property type="project" value="TreeGrafter"/>
</dbReference>
<dbReference type="Pfam" id="PF00145">
    <property type="entry name" value="DNA_methylase"/>
    <property type="match status" value="1"/>
</dbReference>
<comment type="caution">
    <text evidence="8">The sequence shown here is derived from an EMBL/GenBank/DDBJ whole genome shotgun (WGS) entry which is preliminary data.</text>
</comment>
<evidence type="ECO:0000256" key="4">
    <source>
        <dbReference type="ARBA" id="ARBA00022747"/>
    </source>
</evidence>
<organism evidence="8 9">
    <name type="scientific">Fundicoccus ignavus</name>
    <dbReference type="NCBI Taxonomy" id="2664442"/>
    <lineage>
        <taxon>Bacteria</taxon>
        <taxon>Bacillati</taxon>
        <taxon>Bacillota</taxon>
        <taxon>Bacilli</taxon>
        <taxon>Lactobacillales</taxon>
        <taxon>Aerococcaceae</taxon>
        <taxon>Fundicoccus</taxon>
    </lineage>
</organism>
<comment type="catalytic activity">
    <reaction evidence="7">
        <text>a 2'-deoxycytidine in DNA + S-adenosyl-L-methionine = a 5-methyl-2'-deoxycytidine in DNA + S-adenosyl-L-homocysteine + H(+)</text>
        <dbReference type="Rhea" id="RHEA:13681"/>
        <dbReference type="Rhea" id="RHEA-COMP:11369"/>
        <dbReference type="Rhea" id="RHEA-COMP:11370"/>
        <dbReference type="ChEBI" id="CHEBI:15378"/>
        <dbReference type="ChEBI" id="CHEBI:57856"/>
        <dbReference type="ChEBI" id="CHEBI:59789"/>
        <dbReference type="ChEBI" id="CHEBI:85452"/>
        <dbReference type="ChEBI" id="CHEBI:85454"/>
        <dbReference type="EC" id="2.1.1.37"/>
    </reaction>
</comment>
<keyword evidence="4" id="KW-0680">Restriction system</keyword>
<dbReference type="GO" id="GO:0003677">
    <property type="term" value="F:DNA binding"/>
    <property type="evidence" value="ECO:0007669"/>
    <property type="project" value="TreeGrafter"/>
</dbReference>
<dbReference type="Proteomes" id="UP000430975">
    <property type="component" value="Unassembled WGS sequence"/>
</dbReference>
<dbReference type="PRINTS" id="PR00105">
    <property type="entry name" value="C5METTRFRASE"/>
</dbReference>
<proteinExistence type="inferred from homology"/>
<comment type="similarity">
    <text evidence="5 6">Belongs to the class I-like SAM-binding methyltransferase superfamily. C5-methyltransferase family.</text>
</comment>
<protein>
    <recommendedName>
        <fullName evidence="7">Cytosine-specific methyltransferase</fullName>
        <ecNumber evidence="7">2.1.1.37</ecNumber>
    </recommendedName>
</protein>
<dbReference type="PANTHER" id="PTHR10629">
    <property type="entry name" value="CYTOSINE-SPECIFIC METHYLTRANSFERASE"/>
    <property type="match status" value="1"/>
</dbReference>
<keyword evidence="9" id="KW-1185">Reference proteome</keyword>
<dbReference type="InterPro" id="IPR001525">
    <property type="entry name" value="C5_MeTfrase"/>
</dbReference>
<evidence type="ECO:0000256" key="2">
    <source>
        <dbReference type="ARBA" id="ARBA00022679"/>
    </source>
</evidence>
<dbReference type="GO" id="GO:0032259">
    <property type="term" value="P:methylation"/>
    <property type="evidence" value="ECO:0007669"/>
    <property type="project" value="UniProtKB-KW"/>
</dbReference>
<evidence type="ECO:0000313" key="8">
    <source>
        <dbReference type="EMBL" id="MRI86521.1"/>
    </source>
</evidence>
<evidence type="ECO:0000256" key="3">
    <source>
        <dbReference type="ARBA" id="ARBA00022691"/>
    </source>
</evidence>
<dbReference type="InterPro" id="IPR050390">
    <property type="entry name" value="C5-Methyltransferase"/>
</dbReference>
<dbReference type="GO" id="GO:0009307">
    <property type="term" value="P:DNA restriction-modification system"/>
    <property type="evidence" value="ECO:0007669"/>
    <property type="project" value="UniProtKB-KW"/>
</dbReference>
<reference evidence="8 9" key="1">
    <citation type="submission" date="2019-11" db="EMBL/GenBank/DDBJ databases">
        <title>Characterisation of Fundicoccus ignavus gen. nov. sp. nov., a novel genus of the family Aerococcaceae isolated from bulk tank milk.</title>
        <authorList>
            <person name="Siebert A."/>
            <person name="Huptas C."/>
            <person name="Wenning M."/>
            <person name="Scherer S."/>
            <person name="Doll E.V."/>
        </authorList>
    </citation>
    <scope>NUCLEOTIDE SEQUENCE [LARGE SCALE GENOMIC DNA]</scope>
    <source>
        <strain evidence="8 9">WS4759</strain>
    </source>
</reference>
<dbReference type="NCBIfam" id="TIGR00675">
    <property type="entry name" value="dcm"/>
    <property type="match status" value="1"/>
</dbReference>
<dbReference type="SUPFAM" id="SSF53335">
    <property type="entry name" value="S-adenosyl-L-methionine-dependent methyltransferases"/>
    <property type="match status" value="1"/>
</dbReference>
<evidence type="ECO:0000256" key="5">
    <source>
        <dbReference type="PROSITE-ProRule" id="PRU01016"/>
    </source>
</evidence>
<dbReference type="GO" id="GO:0003886">
    <property type="term" value="F:DNA (cytosine-5-)-methyltransferase activity"/>
    <property type="evidence" value="ECO:0007669"/>
    <property type="project" value="UniProtKB-EC"/>
</dbReference>
<evidence type="ECO:0000256" key="6">
    <source>
        <dbReference type="RuleBase" id="RU000416"/>
    </source>
</evidence>
<dbReference type="PROSITE" id="PS00094">
    <property type="entry name" value="C5_MTASE_1"/>
    <property type="match status" value="1"/>
</dbReference>